<dbReference type="GO" id="GO:0000403">
    <property type="term" value="F:Y-form DNA binding"/>
    <property type="evidence" value="ECO:0007669"/>
    <property type="project" value="TreeGrafter"/>
</dbReference>
<dbReference type="GO" id="GO:0036121">
    <property type="term" value="F:double-stranded DNA helicase activity"/>
    <property type="evidence" value="ECO:0007669"/>
    <property type="project" value="TreeGrafter"/>
</dbReference>
<dbReference type="EMBL" id="GL377302">
    <property type="protein sequence ID" value="EFJ02281.1"/>
    <property type="molecule type" value="Genomic_DNA"/>
</dbReference>
<sequence length="518" mass="57051">MRGVLQASLAIGRRSTHSATTTIALRPYQEHCLQACTDALNAGSTRIGVSLPTGAGKTTVFISLLSRLHPPKDNEQATRSLIIVNSVELARQSAEQVTRLFPSWSVEIEQGAKHQATGNADVTVATYQTLLREERLRKIDPVRLKAIVVDEAHHAAAPSYRRILAHFDPGVQHPDKDFVPHTPAPHKIPIIGFSATFSRHDGLALGSVFERIVYHRSFLEMIKEEWLCDVRFTSVHARLKLNEVTVNTKTGDFNAASLARVINTPTVNDLVVKTWLHRAAKRKSTLVFCVSIAHVESLTQAFRSYGVDARYVYSGTPAAERRELIAQFRAGEFPVLINCAILTEGADIPNIDCVVVARPTRSRNVFAQMIGRGMRLSPSTGKTDCHIIDFVDTQTRVQGVMSTPTLFGLDPNEVFLPLYLDADLKSLEERAAEQDGLPQSLAGADGDELPQVVEDVEEPESITFRDHENPFSTVHGATGDPHIAALSRYAWVSCGNDVYVLDCMGHGHIRITKGYGQL</sequence>
<dbReference type="GeneID" id="9584815"/>
<dbReference type="GO" id="GO:0016787">
    <property type="term" value="F:hydrolase activity"/>
    <property type="evidence" value="ECO:0007669"/>
    <property type="project" value="InterPro"/>
</dbReference>
<dbReference type="Pfam" id="PF04851">
    <property type="entry name" value="ResIII"/>
    <property type="match status" value="1"/>
</dbReference>
<dbReference type="GO" id="GO:0032042">
    <property type="term" value="P:mitochondrial DNA metabolic process"/>
    <property type="evidence" value="ECO:0007669"/>
    <property type="project" value="TreeGrafter"/>
</dbReference>
<dbReference type="SMART" id="SM00490">
    <property type="entry name" value="HELICc"/>
    <property type="match status" value="1"/>
</dbReference>
<keyword evidence="1" id="KW-0067">ATP-binding</keyword>
<dbReference type="InterPro" id="IPR050742">
    <property type="entry name" value="Helicase_Restrict-Modif_Enz"/>
</dbReference>
<gene>
    <name evidence="4" type="ORF">SCHCODRAFT_47730</name>
</gene>
<dbReference type="InterPro" id="IPR014001">
    <property type="entry name" value="Helicase_ATP-bd"/>
</dbReference>
<dbReference type="OMA" id="HYNSFRK"/>
<evidence type="ECO:0000256" key="1">
    <source>
        <dbReference type="ARBA" id="ARBA00022806"/>
    </source>
</evidence>
<dbReference type="KEGG" id="scm:SCHCO_02489724"/>
<evidence type="ECO:0000259" key="2">
    <source>
        <dbReference type="PROSITE" id="PS51192"/>
    </source>
</evidence>
<dbReference type="InterPro" id="IPR006935">
    <property type="entry name" value="Helicase/UvrB_N"/>
</dbReference>
<dbReference type="eggNOG" id="ENOG502QT4U">
    <property type="taxonomic scope" value="Eukaryota"/>
</dbReference>
<dbReference type="PANTHER" id="PTHR47396">
    <property type="entry name" value="TYPE I RESTRICTION ENZYME ECOKI R PROTEIN"/>
    <property type="match status" value="1"/>
</dbReference>
<dbReference type="SMART" id="SM00487">
    <property type="entry name" value="DEXDc"/>
    <property type="match status" value="1"/>
</dbReference>
<dbReference type="OrthoDB" id="270584at2759"/>
<dbReference type="Proteomes" id="UP000007431">
    <property type="component" value="Unassembled WGS sequence"/>
</dbReference>
<name>D8PNT9_SCHCM</name>
<feature type="domain" description="Helicase C-terminal" evidence="3">
    <location>
        <begin position="266"/>
        <end position="417"/>
    </location>
</feature>
<dbReference type="GO" id="GO:0005524">
    <property type="term" value="F:ATP binding"/>
    <property type="evidence" value="ECO:0007669"/>
    <property type="project" value="InterPro"/>
</dbReference>
<dbReference type="FunCoup" id="D8PNT9">
    <property type="interactions" value="11"/>
</dbReference>
<accession>D8PNT9</accession>
<dbReference type="SUPFAM" id="SSF52540">
    <property type="entry name" value="P-loop containing nucleoside triphosphate hydrolases"/>
    <property type="match status" value="1"/>
</dbReference>
<protein>
    <recommendedName>
        <fullName evidence="6">P-loop containing nucleoside triphosphate hydrolase protein</fullName>
    </recommendedName>
</protein>
<dbReference type="GO" id="GO:0061749">
    <property type="term" value="F:forked DNA-dependent helicase activity"/>
    <property type="evidence" value="ECO:0007669"/>
    <property type="project" value="TreeGrafter"/>
</dbReference>
<dbReference type="PROSITE" id="PS51194">
    <property type="entry name" value="HELICASE_CTER"/>
    <property type="match status" value="1"/>
</dbReference>
<dbReference type="PANTHER" id="PTHR47396:SF1">
    <property type="entry name" value="ATP-DEPENDENT HELICASE IRC3-RELATED"/>
    <property type="match status" value="1"/>
</dbReference>
<dbReference type="Gene3D" id="3.40.50.300">
    <property type="entry name" value="P-loop containing nucleotide triphosphate hydrolases"/>
    <property type="match status" value="2"/>
</dbReference>
<feature type="domain" description="Helicase ATP-binding" evidence="2">
    <location>
        <begin position="38"/>
        <end position="215"/>
    </location>
</feature>
<dbReference type="STRING" id="578458.D8PNT9"/>
<dbReference type="PROSITE" id="PS51192">
    <property type="entry name" value="HELICASE_ATP_BIND_1"/>
    <property type="match status" value="1"/>
</dbReference>
<evidence type="ECO:0000313" key="5">
    <source>
        <dbReference type="Proteomes" id="UP000007431"/>
    </source>
</evidence>
<dbReference type="RefSeq" id="XP_003037183.1">
    <property type="nucleotide sequence ID" value="XM_003037137.1"/>
</dbReference>
<dbReference type="Pfam" id="PF00271">
    <property type="entry name" value="Helicase_C"/>
    <property type="match status" value="1"/>
</dbReference>
<dbReference type="InParanoid" id="D8PNT9"/>
<keyword evidence="1" id="KW-0547">Nucleotide-binding</keyword>
<dbReference type="CDD" id="cd18799">
    <property type="entry name" value="SF2_C_EcoAI-like"/>
    <property type="match status" value="1"/>
</dbReference>
<organism evidence="5">
    <name type="scientific">Schizophyllum commune (strain H4-8 / FGSC 9210)</name>
    <name type="common">Split gill fungus</name>
    <dbReference type="NCBI Taxonomy" id="578458"/>
    <lineage>
        <taxon>Eukaryota</taxon>
        <taxon>Fungi</taxon>
        <taxon>Dikarya</taxon>
        <taxon>Basidiomycota</taxon>
        <taxon>Agaricomycotina</taxon>
        <taxon>Agaricomycetes</taxon>
        <taxon>Agaricomycetidae</taxon>
        <taxon>Agaricales</taxon>
        <taxon>Schizophyllaceae</taxon>
        <taxon>Schizophyllum</taxon>
    </lineage>
</organism>
<dbReference type="VEuPathDB" id="FungiDB:SCHCODRAFT_02489724"/>
<dbReference type="AlphaFoldDB" id="D8PNT9"/>
<keyword evidence="1" id="KW-0347">Helicase</keyword>
<dbReference type="InterPro" id="IPR001650">
    <property type="entry name" value="Helicase_C-like"/>
</dbReference>
<dbReference type="GO" id="GO:0070125">
    <property type="term" value="P:mitochondrial translational elongation"/>
    <property type="evidence" value="ECO:0007669"/>
    <property type="project" value="TreeGrafter"/>
</dbReference>
<keyword evidence="5" id="KW-1185">Reference proteome</keyword>
<evidence type="ECO:0000313" key="4">
    <source>
        <dbReference type="EMBL" id="EFJ02281.1"/>
    </source>
</evidence>
<dbReference type="HOGENOM" id="CLU_014765_0_1_1"/>
<evidence type="ECO:0000259" key="3">
    <source>
        <dbReference type="PROSITE" id="PS51194"/>
    </source>
</evidence>
<dbReference type="InterPro" id="IPR027417">
    <property type="entry name" value="P-loop_NTPase"/>
</dbReference>
<proteinExistence type="predicted"/>
<evidence type="ECO:0008006" key="6">
    <source>
        <dbReference type="Google" id="ProtNLM"/>
    </source>
</evidence>
<reference evidence="4 5" key="1">
    <citation type="journal article" date="2010" name="Nat. Biotechnol.">
        <title>Genome sequence of the model mushroom Schizophyllum commune.</title>
        <authorList>
            <person name="Ohm R.A."/>
            <person name="de Jong J.F."/>
            <person name="Lugones L.G."/>
            <person name="Aerts A."/>
            <person name="Kothe E."/>
            <person name="Stajich J.E."/>
            <person name="de Vries R.P."/>
            <person name="Record E."/>
            <person name="Levasseur A."/>
            <person name="Baker S.E."/>
            <person name="Bartholomew K.A."/>
            <person name="Coutinho P.M."/>
            <person name="Erdmann S."/>
            <person name="Fowler T.J."/>
            <person name="Gathman A.C."/>
            <person name="Lombard V."/>
            <person name="Henrissat B."/>
            <person name="Knabe N."/>
            <person name="Kuees U."/>
            <person name="Lilly W.W."/>
            <person name="Lindquist E."/>
            <person name="Lucas S."/>
            <person name="Magnuson J.K."/>
            <person name="Piumi F."/>
            <person name="Raudaskoski M."/>
            <person name="Salamov A."/>
            <person name="Schmutz J."/>
            <person name="Schwarze F.W.M.R."/>
            <person name="vanKuyk P.A."/>
            <person name="Horton J.S."/>
            <person name="Grigoriev I.V."/>
            <person name="Woesten H.A.B."/>
        </authorList>
    </citation>
    <scope>NUCLEOTIDE SEQUENCE [LARGE SCALE GENOMIC DNA]</scope>
    <source>
        <strain evidence="5">H4-8 / FGSC 9210</strain>
    </source>
</reference>
<keyword evidence="1" id="KW-0378">Hydrolase</keyword>
<dbReference type="GO" id="GO:0005759">
    <property type="term" value="C:mitochondrial matrix"/>
    <property type="evidence" value="ECO:0007669"/>
    <property type="project" value="TreeGrafter"/>
</dbReference>